<keyword evidence="1" id="KW-0547">Nucleotide-binding</keyword>
<dbReference type="InterPro" id="IPR003495">
    <property type="entry name" value="CobW/HypB/UreG_nucleotide-bd"/>
</dbReference>
<dbReference type="Gene3D" id="3.30.1220.10">
    <property type="entry name" value="CobW-like, C-terminal domain"/>
    <property type="match status" value="1"/>
</dbReference>
<dbReference type="AlphaFoldDB" id="A0AAE3SX00"/>
<dbReference type="InterPro" id="IPR036627">
    <property type="entry name" value="CobW-likC_sf"/>
</dbReference>
<evidence type="ECO:0000313" key="9">
    <source>
        <dbReference type="Proteomes" id="UP001208771"/>
    </source>
</evidence>
<dbReference type="EMBL" id="JANFPI010000004">
    <property type="protein sequence ID" value="MCX8997945.1"/>
    <property type="molecule type" value="Genomic_DNA"/>
</dbReference>
<dbReference type="PANTHER" id="PTHR13748">
    <property type="entry name" value="COBW-RELATED"/>
    <property type="match status" value="1"/>
</dbReference>
<gene>
    <name evidence="8" type="ORF">NOF55_12615</name>
</gene>
<dbReference type="CDD" id="cd03112">
    <property type="entry name" value="CobW-like"/>
    <property type="match status" value="1"/>
</dbReference>
<comment type="catalytic activity">
    <reaction evidence="6">
        <text>GTP + H2O = GDP + phosphate + H(+)</text>
        <dbReference type="Rhea" id="RHEA:19669"/>
        <dbReference type="ChEBI" id="CHEBI:15377"/>
        <dbReference type="ChEBI" id="CHEBI:15378"/>
        <dbReference type="ChEBI" id="CHEBI:37565"/>
        <dbReference type="ChEBI" id="CHEBI:43474"/>
        <dbReference type="ChEBI" id="CHEBI:58189"/>
    </reaction>
    <physiologicalReaction direction="left-to-right" evidence="6">
        <dbReference type="Rhea" id="RHEA:19670"/>
    </physiologicalReaction>
</comment>
<feature type="domain" description="CobW C-terminal" evidence="7">
    <location>
        <begin position="238"/>
        <end position="329"/>
    </location>
</feature>
<dbReference type="GO" id="GO:0016787">
    <property type="term" value="F:hydrolase activity"/>
    <property type="evidence" value="ECO:0007669"/>
    <property type="project" value="UniProtKB-KW"/>
</dbReference>
<dbReference type="InterPro" id="IPR051316">
    <property type="entry name" value="Zinc-reg_GTPase_activator"/>
</dbReference>
<dbReference type="Proteomes" id="UP001208771">
    <property type="component" value="Unassembled WGS sequence"/>
</dbReference>
<dbReference type="GO" id="GO:0000166">
    <property type="term" value="F:nucleotide binding"/>
    <property type="evidence" value="ECO:0007669"/>
    <property type="project" value="UniProtKB-KW"/>
</dbReference>
<proteinExistence type="inferred from homology"/>
<dbReference type="InterPro" id="IPR011629">
    <property type="entry name" value="CobW-like_C"/>
</dbReference>
<dbReference type="SMART" id="SM00833">
    <property type="entry name" value="CobW_C"/>
    <property type="match status" value="1"/>
</dbReference>
<dbReference type="InterPro" id="IPR027417">
    <property type="entry name" value="P-loop_NTPase"/>
</dbReference>
<sequence length="334" mass="35956">MPGQRIPATILTGFLGAGKTTLLKRILSQPAGRTFGILVNDFGEINIDAALIVEKGAERISLSNGCVCCTIQADLVSAIASMLDNTPGLDHILIEASGVSRSVPIADTLQCEELAQRICLGGVFCLVDAEGFPLLDYVSTELAIDQITGADMVLLNKTDLVSPADLDTLLHRLNDLIPGMRIVPAVDADIPMELLFDLPESATAPAHRHDEDSHHGHDHVCGPGCGHDHHHHHHTDAFESWSWQSDQPVDEIRLRKALRSLPASLLRAKGVLRVRGEAGTRLLEYQQVGRRSRLTAADALSQAGSAVVAIGRRESLDETAFRALFDACVMEPAG</sequence>
<evidence type="ECO:0000313" key="8">
    <source>
        <dbReference type="EMBL" id="MCX8997945.1"/>
    </source>
</evidence>
<protein>
    <submittedName>
        <fullName evidence="8">GTP-binding protein</fullName>
    </submittedName>
</protein>
<reference evidence="8" key="1">
    <citation type="submission" date="2022-07" db="EMBL/GenBank/DDBJ databases">
        <title>Ectorhizobium quercum gen.nov., sp. nov.</title>
        <authorList>
            <person name="Ma T."/>
            <person name="Li Y."/>
        </authorList>
    </citation>
    <scope>NUCLEOTIDE SEQUENCE</scope>
    <source>
        <strain evidence="8">BDR2-2</strain>
    </source>
</reference>
<name>A0AAE3SX00_9HYPH</name>
<dbReference type="SUPFAM" id="SSF90002">
    <property type="entry name" value="Hypothetical protein YjiA, C-terminal domain"/>
    <property type="match status" value="1"/>
</dbReference>
<dbReference type="Pfam" id="PF07683">
    <property type="entry name" value="CobW_C"/>
    <property type="match status" value="1"/>
</dbReference>
<evidence type="ECO:0000256" key="3">
    <source>
        <dbReference type="ARBA" id="ARBA00023186"/>
    </source>
</evidence>
<evidence type="ECO:0000256" key="4">
    <source>
        <dbReference type="ARBA" id="ARBA00034320"/>
    </source>
</evidence>
<evidence type="ECO:0000259" key="7">
    <source>
        <dbReference type="SMART" id="SM00833"/>
    </source>
</evidence>
<comment type="caution">
    <text evidence="8">The sequence shown here is derived from an EMBL/GenBank/DDBJ whole genome shotgun (WGS) entry which is preliminary data.</text>
</comment>
<evidence type="ECO:0000256" key="2">
    <source>
        <dbReference type="ARBA" id="ARBA00022801"/>
    </source>
</evidence>
<keyword evidence="3" id="KW-0143">Chaperone</keyword>
<evidence type="ECO:0000256" key="5">
    <source>
        <dbReference type="ARBA" id="ARBA00045658"/>
    </source>
</evidence>
<dbReference type="RefSeq" id="WP_306411738.1">
    <property type="nucleotide sequence ID" value="NZ_JANFPI010000004.1"/>
</dbReference>
<evidence type="ECO:0000256" key="1">
    <source>
        <dbReference type="ARBA" id="ARBA00022741"/>
    </source>
</evidence>
<dbReference type="Pfam" id="PF02492">
    <property type="entry name" value="cobW"/>
    <property type="match status" value="1"/>
</dbReference>
<comment type="function">
    <text evidence="5">Zinc chaperone that directly transfers zinc cofactor to target proteins, thereby activating them. Zinc is transferred from the CXCC motif in the GTPase domain to the zinc binding site in target proteins in a process requiring GTP hydrolysis.</text>
</comment>
<organism evidence="8 9">
    <name type="scientific">Ectorhizobium quercum</name>
    <dbReference type="NCBI Taxonomy" id="2965071"/>
    <lineage>
        <taxon>Bacteria</taxon>
        <taxon>Pseudomonadati</taxon>
        <taxon>Pseudomonadota</taxon>
        <taxon>Alphaproteobacteria</taxon>
        <taxon>Hyphomicrobiales</taxon>
        <taxon>Rhizobiaceae</taxon>
        <taxon>Ectorhizobium</taxon>
    </lineage>
</organism>
<dbReference type="SUPFAM" id="SSF52540">
    <property type="entry name" value="P-loop containing nucleoside triphosphate hydrolases"/>
    <property type="match status" value="1"/>
</dbReference>
<comment type="similarity">
    <text evidence="4">Belongs to the SIMIBI class G3E GTPase family. ZNG1 subfamily.</text>
</comment>
<evidence type="ECO:0000256" key="6">
    <source>
        <dbReference type="ARBA" id="ARBA00049117"/>
    </source>
</evidence>
<keyword evidence="2" id="KW-0378">Hydrolase</keyword>
<keyword evidence="9" id="KW-1185">Reference proteome</keyword>
<accession>A0AAE3SX00</accession>
<dbReference type="Gene3D" id="3.40.50.300">
    <property type="entry name" value="P-loop containing nucleotide triphosphate hydrolases"/>
    <property type="match status" value="1"/>
</dbReference>